<proteinExistence type="predicted"/>
<dbReference type="Pfam" id="PF00535">
    <property type="entry name" value="Glycos_transf_2"/>
    <property type="match status" value="1"/>
</dbReference>
<evidence type="ECO:0000313" key="6">
    <source>
        <dbReference type="Proteomes" id="UP000029078"/>
    </source>
</evidence>
<evidence type="ECO:0000256" key="2">
    <source>
        <dbReference type="ARBA" id="ARBA00022679"/>
    </source>
</evidence>
<keyword evidence="3" id="KW-1133">Transmembrane helix</keyword>
<dbReference type="EMBL" id="JGZL01000015">
    <property type="protein sequence ID" value="KFI85944.1"/>
    <property type="molecule type" value="Genomic_DNA"/>
</dbReference>
<evidence type="ECO:0000259" key="4">
    <source>
        <dbReference type="Pfam" id="PF00535"/>
    </source>
</evidence>
<keyword evidence="3" id="KW-0472">Membrane</keyword>
<keyword evidence="3" id="KW-0812">Transmembrane</keyword>
<dbReference type="InterPro" id="IPR029044">
    <property type="entry name" value="Nucleotide-diphossugar_trans"/>
</dbReference>
<reference evidence="5 6" key="1">
    <citation type="submission" date="2014-03" db="EMBL/GenBank/DDBJ databases">
        <title>Genomics of Bifidobacteria.</title>
        <authorList>
            <person name="Ventura M."/>
            <person name="Milani C."/>
            <person name="Lugli G.A."/>
        </authorList>
    </citation>
    <scope>NUCLEOTIDE SEQUENCE [LARGE SCALE GENOMIC DNA]</scope>
    <source>
        <strain evidence="5 6">LMG 21811</strain>
    </source>
</reference>
<evidence type="ECO:0000256" key="3">
    <source>
        <dbReference type="SAM" id="Phobius"/>
    </source>
</evidence>
<accession>A0A087CRP4</accession>
<dbReference type="AlphaFoldDB" id="A0A087CRP4"/>
<feature type="domain" description="Glycosyltransferase 2-like" evidence="4">
    <location>
        <begin position="4"/>
        <end position="123"/>
    </location>
</feature>
<organism evidence="5 6">
    <name type="scientific">Bifidobacterium ruminantium</name>
    <dbReference type="NCBI Taxonomy" id="78346"/>
    <lineage>
        <taxon>Bacteria</taxon>
        <taxon>Bacillati</taxon>
        <taxon>Actinomycetota</taxon>
        <taxon>Actinomycetes</taxon>
        <taxon>Bifidobacteriales</taxon>
        <taxon>Bifidobacteriaceae</taxon>
        <taxon>Bifidobacterium</taxon>
    </lineage>
</organism>
<name>A0A087CRP4_BIFRU</name>
<dbReference type="SUPFAM" id="SSF53448">
    <property type="entry name" value="Nucleotide-diphospho-sugar transferases"/>
    <property type="match status" value="1"/>
</dbReference>
<gene>
    <name evidence="5" type="ORF">BRUM_1381</name>
</gene>
<dbReference type="PANTHER" id="PTHR22916:SF51">
    <property type="entry name" value="GLYCOSYLTRANSFERASE EPSH-RELATED"/>
    <property type="match status" value="1"/>
</dbReference>
<evidence type="ECO:0000313" key="5">
    <source>
        <dbReference type="EMBL" id="KFI85944.1"/>
    </source>
</evidence>
<dbReference type="GO" id="GO:0016757">
    <property type="term" value="F:glycosyltransferase activity"/>
    <property type="evidence" value="ECO:0007669"/>
    <property type="project" value="UniProtKB-KW"/>
</dbReference>
<keyword evidence="1" id="KW-0328">Glycosyltransferase</keyword>
<dbReference type="Gene3D" id="3.90.550.10">
    <property type="entry name" value="Spore Coat Polysaccharide Biosynthesis Protein SpsA, Chain A"/>
    <property type="match status" value="1"/>
</dbReference>
<dbReference type="InterPro" id="IPR001173">
    <property type="entry name" value="Glyco_trans_2-like"/>
</dbReference>
<protein>
    <submittedName>
        <fullName evidence="5">Glycosyl transferase, group 2 family protein</fullName>
    </submittedName>
</protein>
<dbReference type="STRING" id="78346.BRUM_1381"/>
<dbReference type="CDD" id="cd00761">
    <property type="entry name" value="Glyco_tranf_GTA_type"/>
    <property type="match status" value="1"/>
</dbReference>
<sequence length="329" mass="37271">MLFSIIIPAFNAERYLCDSLESVRMQTFTDYETIIVDDGSTDKTSEIADSFAGKNLQTHVIHQENKGLLLARRAGLQAASGKYVVFLDADDSLRSTALQDIAEVIHKYDVDIVSFRYSRQDNFLTSDSPSPLPIGIYDGERFEEAKLHLCKGRFNEMWSKAIRLSCFDCTADYSNYAGLMHGEDLLQLLPVFDSAHSLYSLDKVLYFYRPNDSASTARYKSSQLSDIRKVNACLLSFSMKWGNACYQTACHGEVMQYINLLKIAVSYLSYASFGDVFRSIRKVMDDEGCLARAQQCQLRIDNSIIVFCLMHNFCYLAFLVLKIINCIKG</sequence>
<dbReference type="Proteomes" id="UP000029078">
    <property type="component" value="Unassembled WGS sequence"/>
</dbReference>
<keyword evidence="2 5" id="KW-0808">Transferase</keyword>
<keyword evidence="6" id="KW-1185">Reference proteome</keyword>
<feature type="transmembrane region" description="Helical" evidence="3">
    <location>
        <begin position="304"/>
        <end position="324"/>
    </location>
</feature>
<dbReference type="RefSeq" id="WP_051593016.1">
    <property type="nucleotide sequence ID" value="NZ_JGZL01000015.1"/>
</dbReference>
<dbReference type="eggNOG" id="COG0463">
    <property type="taxonomic scope" value="Bacteria"/>
</dbReference>
<evidence type="ECO:0000256" key="1">
    <source>
        <dbReference type="ARBA" id="ARBA00022676"/>
    </source>
</evidence>
<dbReference type="PANTHER" id="PTHR22916">
    <property type="entry name" value="GLYCOSYLTRANSFERASE"/>
    <property type="match status" value="1"/>
</dbReference>
<comment type="caution">
    <text evidence="5">The sequence shown here is derived from an EMBL/GenBank/DDBJ whole genome shotgun (WGS) entry which is preliminary data.</text>
</comment>